<dbReference type="InterPro" id="IPR052345">
    <property type="entry name" value="Rad_response_metalloprotease"/>
</dbReference>
<organism evidence="2 3">
    <name type="scientific">Litoreibacter meonggei</name>
    <dbReference type="NCBI Taxonomy" id="1049199"/>
    <lineage>
        <taxon>Bacteria</taxon>
        <taxon>Pseudomonadati</taxon>
        <taxon>Pseudomonadota</taxon>
        <taxon>Alphaproteobacteria</taxon>
        <taxon>Rhodobacterales</taxon>
        <taxon>Roseobacteraceae</taxon>
        <taxon>Litoreibacter</taxon>
    </lineage>
</organism>
<feature type="domain" description="IrrE N-terminal-like" evidence="1">
    <location>
        <begin position="171"/>
        <end position="290"/>
    </location>
</feature>
<proteinExistence type="predicted"/>
<keyword evidence="3" id="KW-1185">Reference proteome</keyword>
<dbReference type="OrthoDB" id="9796786at2"/>
<evidence type="ECO:0000313" key="3">
    <source>
        <dbReference type="Proteomes" id="UP000269157"/>
    </source>
</evidence>
<evidence type="ECO:0000259" key="1">
    <source>
        <dbReference type="Pfam" id="PF06114"/>
    </source>
</evidence>
<gene>
    <name evidence="2" type="ORF">BCF46_1564</name>
</gene>
<evidence type="ECO:0000313" key="2">
    <source>
        <dbReference type="EMBL" id="RLJ59415.1"/>
    </source>
</evidence>
<protein>
    <submittedName>
        <fullName evidence="2">Zn-dependent peptidase ImmA (M78 family)</fullName>
    </submittedName>
</protein>
<dbReference type="Pfam" id="PF06114">
    <property type="entry name" value="Peptidase_M78"/>
    <property type="match status" value="1"/>
</dbReference>
<accession>A0A497X1E0</accession>
<comment type="caution">
    <text evidence="2">The sequence shown here is derived from an EMBL/GenBank/DDBJ whole genome shotgun (WGS) entry which is preliminary data.</text>
</comment>
<dbReference type="InterPro" id="IPR010359">
    <property type="entry name" value="IrrE_HExxH"/>
</dbReference>
<dbReference type="Gene3D" id="1.10.10.2910">
    <property type="match status" value="1"/>
</dbReference>
<dbReference type="Proteomes" id="UP000269157">
    <property type="component" value="Unassembled WGS sequence"/>
</dbReference>
<name>A0A497X1E0_9RHOB</name>
<sequence>MARTTISISTNALEWAMKRMGQSPRDLENDFPKIEEWLLGDTSPTFPQVEALAQALGLPSAVLFARSPPDLPDPTKSFRSLPMSYRRKLPRHLMKRIIAAQSYQISTQEVFGPENQRLNRKVLDAIRKGKNARHAAAAARSIFGVSFEEQRSWNGDAGEALAKWRTMFFEAGIFVFLDALKSNDVSGFCLYDKNFPIIVLNNSHAKSRQIFTLFHELAHIGKEVGGIDSLKVDPDRLDEKHSGIERYCDNFAAEFLAPISELKRLVHNRPDAKDIEEIARSLKISRLVVLRSFFSEGLVDRQDYSKLMQLWIKSGSNSGSGGNYYNTKRAYLGNEFLSRVFQLYNSARIDNEDASRLLDVAPKNLEGLRPRGLGI</sequence>
<dbReference type="PANTHER" id="PTHR43236:SF2">
    <property type="entry name" value="BLL0069 PROTEIN"/>
    <property type="match status" value="1"/>
</dbReference>
<dbReference type="EMBL" id="RCCE01000002">
    <property type="protein sequence ID" value="RLJ59415.1"/>
    <property type="molecule type" value="Genomic_DNA"/>
</dbReference>
<dbReference type="PANTHER" id="PTHR43236">
    <property type="entry name" value="ANTITOXIN HIGA1"/>
    <property type="match status" value="1"/>
</dbReference>
<dbReference type="RefSeq" id="WP_121023121.1">
    <property type="nucleotide sequence ID" value="NZ_RCCE01000002.1"/>
</dbReference>
<dbReference type="AlphaFoldDB" id="A0A497X1E0"/>
<reference evidence="2 3" key="1">
    <citation type="submission" date="2018-10" db="EMBL/GenBank/DDBJ databases">
        <title>Genomic Encyclopedia of Archaeal and Bacterial Type Strains, Phase II (KMG-II): from individual species to whole genera.</title>
        <authorList>
            <person name="Goeker M."/>
        </authorList>
    </citation>
    <scope>NUCLEOTIDE SEQUENCE [LARGE SCALE GENOMIC DNA]</scope>
    <source>
        <strain evidence="2 3">DSM 29466</strain>
    </source>
</reference>